<organism evidence="7">
    <name type="scientific">candidate division WOR-3 bacterium</name>
    <dbReference type="NCBI Taxonomy" id="2052148"/>
    <lineage>
        <taxon>Bacteria</taxon>
        <taxon>Bacteria division WOR-3</taxon>
    </lineage>
</organism>
<keyword evidence="4 5" id="KW-0472">Membrane</keyword>
<sequence>MMRIKTINIALLISLTFHLCLFIVINQIKEKKSLFEDLHEITFIDQSYRPEVAKIINLSKGDFRKKGEGETKKEKIVEASAEEIVPLDLTKNMEKSQGKIDLNYFSLEKGADMEAIKINLNTRTTPKTIEEILQEEPIKLTTGGKKEGIVFGVYQEIKEAEPINLEAKILKKEKPIKFKESKEEMEISLNETKEKNIKIALAGPISQRKILKKVLPKYPNWAIEKGICGSLVLKIWVLPEGKVEDNVEIIETSGYPELDNLVIKVIKEWEFEPLAENVKKEMQWGIIRFRFELI</sequence>
<keyword evidence="3 5" id="KW-1133">Transmembrane helix</keyword>
<feature type="transmembrane region" description="Helical" evidence="5">
    <location>
        <begin position="7"/>
        <end position="25"/>
    </location>
</feature>
<reference evidence="7" key="1">
    <citation type="journal article" date="2020" name="mSystems">
        <title>Genome- and Community-Level Interaction Insights into Carbon Utilization and Element Cycling Functions of Hydrothermarchaeota in Hydrothermal Sediment.</title>
        <authorList>
            <person name="Zhou Z."/>
            <person name="Liu Y."/>
            <person name="Xu W."/>
            <person name="Pan J."/>
            <person name="Luo Z.H."/>
            <person name="Li M."/>
        </authorList>
    </citation>
    <scope>NUCLEOTIDE SEQUENCE [LARGE SCALE GENOMIC DNA]</scope>
    <source>
        <strain evidence="7">SpSt-697</strain>
    </source>
</reference>
<evidence type="ECO:0000256" key="2">
    <source>
        <dbReference type="ARBA" id="ARBA00022692"/>
    </source>
</evidence>
<evidence type="ECO:0000256" key="4">
    <source>
        <dbReference type="ARBA" id="ARBA00023136"/>
    </source>
</evidence>
<protein>
    <submittedName>
        <fullName evidence="7">Energy transducer TonB</fullName>
    </submittedName>
</protein>
<dbReference type="GO" id="GO:0055085">
    <property type="term" value="P:transmembrane transport"/>
    <property type="evidence" value="ECO:0007669"/>
    <property type="project" value="InterPro"/>
</dbReference>
<comment type="caution">
    <text evidence="7">The sequence shown here is derived from an EMBL/GenBank/DDBJ whole genome shotgun (WGS) entry which is preliminary data.</text>
</comment>
<name>A0A7V4E393_UNCW3</name>
<feature type="non-terminal residue" evidence="7">
    <location>
        <position position="294"/>
    </location>
</feature>
<evidence type="ECO:0000313" key="7">
    <source>
        <dbReference type="EMBL" id="HGK63797.1"/>
    </source>
</evidence>
<proteinExistence type="predicted"/>
<dbReference type="Pfam" id="PF03544">
    <property type="entry name" value="TonB_C"/>
    <property type="match status" value="1"/>
</dbReference>
<comment type="subcellular location">
    <subcellularLocation>
        <location evidence="1">Membrane</location>
        <topology evidence="1">Single-pass membrane protein</topology>
    </subcellularLocation>
</comment>
<dbReference type="PROSITE" id="PS52015">
    <property type="entry name" value="TONB_CTD"/>
    <property type="match status" value="1"/>
</dbReference>
<evidence type="ECO:0000256" key="5">
    <source>
        <dbReference type="SAM" id="Phobius"/>
    </source>
</evidence>
<dbReference type="EMBL" id="DTDR01000111">
    <property type="protein sequence ID" value="HGK63797.1"/>
    <property type="molecule type" value="Genomic_DNA"/>
</dbReference>
<feature type="domain" description="TonB C-terminal" evidence="6">
    <location>
        <begin position="203"/>
        <end position="294"/>
    </location>
</feature>
<evidence type="ECO:0000256" key="1">
    <source>
        <dbReference type="ARBA" id="ARBA00004167"/>
    </source>
</evidence>
<dbReference type="AlphaFoldDB" id="A0A7V4E393"/>
<dbReference type="Gene3D" id="3.30.1150.10">
    <property type="match status" value="1"/>
</dbReference>
<dbReference type="SUPFAM" id="SSF74653">
    <property type="entry name" value="TolA/TonB C-terminal domain"/>
    <property type="match status" value="1"/>
</dbReference>
<dbReference type="NCBIfam" id="TIGR01352">
    <property type="entry name" value="tonB_Cterm"/>
    <property type="match status" value="1"/>
</dbReference>
<accession>A0A7V4E393</accession>
<dbReference type="InterPro" id="IPR006260">
    <property type="entry name" value="TonB/TolA_C"/>
</dbReference>
<keyword evidence="2 5" id="KW-0812">Transmembrane</keyword>
<dbReference type="InterPro" id="IPR037682">
    <property type="entry name" value="TonB_C"/>
</dbReference>
<gene>
    <name evidence="7" type="ORF">ENU74_04310</name>
</gene>
<evidence type="ECO:0000256" key="3">
    <source>
        <dbReference type="ARBA" id="ARBA00022989"/>
    </source>
</evidence>
<evidence type="ECO:0000259" key="6">
    <source>
        <dbReference type="PROSITE" id="PS52015"/>
    </source>
</evidence>
<dbReference type="GO" id="GO:0016020">
    <property type="term" value="C:membrane"/>
    <property type="evidence" value="ECO:0007669"/>
    <property type="project" value="UniProtKB-SubCell"/>
</dbReference>